<evidence type="ECO:0000256" key="10">
    <source>
        <dbReference type="SAM" id="Phobius"/>
    </source>
</evidence>
<evidence type="ECO:0000256" key="3">
    <source>
        <dbReference type="ARBA" id="ARBA00022692"/>
    </source>
</evidence>
<gene>
    <name evidence="12" type="ORF">PENTCL1PPCAC_17295</name>
</gene>
<evidence type="ECO:0000256" key="6">
    <source>
        <dbReference type="ARBA" id="ARBA00023136"/>
    </source>
</evidence>
<evidence type="ECO:0000256" key="2">
    <source>
        <dbReference type="ARBA" id="ARBA00022448"/>
    </source>
</evidence>
<protein>
    <recommendedName>
        <fullName evidence="11">Potassium channel domain-containing protein</fullName>
    </recommendedName>
</protein>
<evidence type="ECO:0000313" key="13">
    <source>
        <dbReference type="Proteomes" id="UP001432027"/>
    </source>
</evidence>
<feature type="non-terminal residue" evidence="12">
    <location>
        <position position="1"/>
    </location>
</feature>
<keyword evidence="5 8" id="KW-0406">Ion transport</keyword>
<dbReference type="SUPFAM" id="SSF81324">
    <property type="entry name" value="Voltage-gated potassium channels"/>
    <property type="match status" value="2"/>
</dbReference>
<accession>A0AAV5TL19</accession>
<evidence type="ECO:0000256" key="7">
    <source>
        <dbReference type="ARBA" id="ARBA00023303"/>
    </source>
</evidence>
<feature type="domain" description="Potassium channel" evidence="11">
    <location>
        <begin position="233"/>
        <end position="292"/>
    </location>
</feature>
<sequence length="504" mass="57025">ASMTVEQQTNEVEGITKAPIIFTVSDASTYSVPSPSTSTSSGKEEEVEWKNVPFTPPEDPIDTYYRRFVTTQPHNTLYEKRTERGRLPPYLKQMHRQTSEAPSETPSRKSTRSRRSRTPRKKSRFLRSIHYIGSRHRLYGLRHIVLVLLLVIAWMLGSLMFWLIEAPAEKESVADTYSQLHEAFDVIAADLQTISRTTNGSTMAIHVKHAYVKLLNIEGKYKWSTLHKIESSTEGTYQWTFASAFFFTFTLFTTVGYGTIFPGTDLGRVCTIWYSCIFYPFSLVVIRDLGQLTLVAMTRIYGKLLIKIRSARGYLTTEWEAISLPISIILTVSGAFIALAGVFFHYYDVALGPEEGFNSFHAFYFSYLSYTAIGLGDIMPVNEPYSPLIAILVTAGLPLLRVVTKAIYVAMENGYFGTMLFIESKLEGRVYSSEETKSDKQVTGEAAEVGSCCDSSDDEDEEERKIREELMQNFTIGSLAKFMTSGRDVYNGDYGRVEFRMSDL</sequence>
<evidence type="ECO:0000256" key="8">
    <source>
        <dbReference type="RuleBase" id="RU003857"/>
    </source>
</evidence>
<dbReference type="Proteomes" id="UP001432027">
    <property type="component" value="Unassembled WGS sequence"/>
</dbReference>
<feature type="region of interest" description="Disordered" evidence="9">
    <location>
        <begin position="24"/>
        <end position="53"/>
    </location>
</feature>
<dbReference type="GO" id="GO:0030322">
    <property type="term" value="P:stabilization of membrane potential"/>
    <property type="evidence" value="ECO:0007669"/>
    <property type="project" value="TreeGrafter"/>
</dbReference>
<evidence type="ECO:0000259" key="11">
    <source>
        <dbReference type="Pfam" id="PF07885"/>
    </source>
</evidence>
<feature type="compositionally biased region" description="Basic residues" evidence="9">
    <location>
        <begin position="109"/>
        <end position="122"/>
    </location>
</feature>
<dbReference type="FunFam" id="1.10.287.70:FF:000151">
    <property type="entry name" value="TWiK family of potassium channels"/>
    <property type="match status" value="1"/>
</dbReference>
<keyword evidence="4 10" id="KW-1133">Transmembrane helix</keyword>
<feature type="compositionally biased region" description="Low complexity" evidence="9">
    <location>
        <begin position="28"/>
        <end position="41"/>
    </location>
</feature>
<dbReference type="Gene3D" id="1.10.287.70">
    <property type="match status" value="1"/>
</dbReference>
<dbReference type="PRINTS" id="PR01333">
    <property type="entry name" value="2POREKCHANEL"/>
</dbReference>
<dbReference type="Pfam" id="PF07885">
    <property type="entry name" value="Ion_trans_2"/>
    <property type="match status" value="2"/>
</dbReference>
<dbReference type="InterPro" id="IPR013099">
    <property type="entry name" value="K_chnl_dom"/>
</dbReference>
<feature type="transmembrane region" description="Helical" evidence="10">
    <location>
        <begin position="385"/>
        <end position="403"/>
    </location>
</feature>
<dbReference type="PANTHER" id="PTHR11003">
    <property type="entry name" value="POTASSIUM CHANNEL, SUBFAMILY K"/>
    <property type="match status" value="1"/>
</dbReference>
<dbReference type="GO" id="GO:0005886">
    <property type="term" value="C:plasma membrane"/>
    <property type="evidence" value="ECO:0007669"/>
    <property type="project" value="TreeGrafter"/>
</dbReference>
<evidence type="ECO:0000256" key="1">
    <source>
        <dbReference type="ARBA" id="ARBA00004141"/>
    </source>
</evidence>
<feature type="transmembrane region" description="Helical" evidence="10">
    <location>
        <begin position="359"/>
        <end position="379"/>
    </location>
</feature>
<evidence type="ECO:0000256" key="4">
    <source>
        <dbReference type="ARBA" id="ARBA00022989"/>
    </source>
</evidence>
<keyword evidence="6 10" id="KW-0472">Membrane</keyword>
<proteinExistence type="inferred from homology"/>
<organism evidence="12 13">
    <name type="scientific">Pristionchus entomophagus</name>
    <dbReference type="NCBI Taxonomy" id="358040"/>
    <lineage>
        <taxon>Eukaryota</taxon>
        <taxon>Metazoa</taxon>
        <taxon>Ecdysozoa</taxon>
        <taxon>Nematoda</taxon>
        <taxon>Chromadorea</taxon>
        <taxon>Rhabditida</taxon>
        <taxon>Rhabditina</taxon>
        <taxon>Diplogasteromorpha</taxon>
        <taxon>Diplogasteroidea</taxon>
        <taxon>Neodiplogasteridae</taxon>
        <taxon>Pristionchus</taxon>
    </lineage>
</organism>
<feature type="transmembrane region" description="Helical" evidence="10">
    <location>
        <begin position="144"/>
        <end position="164"/>
    </location>
</feature>
<keyword evidence="7 8" id="KW-0407">Ion channel</keyword>
<feature type="transmembrane region" description="Helical" evidence="10">
    <location>
        <begin position="272"/>
        <end position="302"/>
    </location>
</feature>
<reference evidence="12" key="1">
    <citation type="submission" date="2023-10" db="EMBL/GenBank/DDBJ databases">
        <title>Genome assembly of Pristionchus species.</title>
        <authorList>
            <person name="Yoshida K."/>
            <person name="Sommer R.J."/>
        </authorList>
    </citation>
    <scope>NUCLEOTIDE SEQUENCE</scope>
    <source>
        <strain evidence="12">RS0144</strain>
    </source>
</reference>
<comment type="subcellular location">
    <subcellularLocation>
        <location evidence="1">Membrane</location>
        <topology evidence="1">Multi-pass membrane protein</topology>
    </subcellularLocation>
</comment>
<feature type="region of interest" description="Disordered" evidence="9">
    <location>
        <begin position="442"/>
        <end position="461"/>
    </location>
</feature>
<name>A0AAV5TL19_9BILA</name>
<keyword evidence="2 8" id="KW-0813">Transport</keyword>
<dbReference type="GO" id="GO:0015271">
    <property type="term" value="F:outward rectifier potassium channel activity"/>
    <property type="evidence" value="ECO:0007669"/>
    <property type="project" value="TreeGrafter"/>
</dbReference>
<dbReference type="InterPro" id="IPR003280">
    <property type="entry name" value="2pore_dom_K_chnl"/>
</dbReference>
<evidence type="ECO:0000256" key="5">
    <source>
        <dbReference type="ARBA" id="ARBA00023065"/>
    </source>
</evidence>
<dbReference type="AlphaFoldDB" id="A0AAV5TL19"/>
<dbReference type="EMBL" id="BTSX01000004">
    <property type="protein sequence ID" value="GMS95120.1"/>
    <property type="molecule type" value="Genomic_DNA"/>
</dbReference>
<evidence type="ECO:0000256" key="9">
    <source>
        <dbReference type="SAM" id="MobiDB-lite"/>
    </source>
</evidence>
<comment type="caution">
    <text evidence="12">The sequence shown here is derived from an EMBL/GenBank/DDBJ whole genome shotgun (WGS) entry which is preliminary data.</text>
</comment>
<keyword evidence="13" id="KW-1185">Reference proteome</keyword>
<feature type="region of interest" description="Disordered" evidence="9">
    <location>
        <begin position="94"/>
        <end position="122"/>
    </location>
</feature>
<evidence type="ECO:0000313" key="12">
    <source>
        <dbReference type="EMBL" id="GMS95120.1"/>
    </source>
</evidence>
<feature type="domain" description="Potassium channel" evidence="11">
    <location>
        <begin position="338"/>
        <end position="408"/>
    </location>
</feature>
<dbReference type="GO" id="GO:0022841">
    <property type="term" value="F:potassium ion leak channel activity"/>
    <property type="evidence" value="ECO:0007669"/>
    <property type="project" value="TreeGrafter"/>
</dbReference>
<dbReference type="PANTHER" id="PTHR11003:SF269">
    <property type="entry name" value="POTASSIUM CHANNEL DOMAIN-CONTAINING PROTEIN"/>
    <property type="match status" value="1"/>
</dbReference>
<feature type="transmembrane region" description="Helical" evidence="10">
    <location>
        <begin position="322"/>
        <end position="347"/>
    </location>
</feature>
<feature type="transmembrane region" description="Helical" evidence="10">
    <location>
        <begin position="239"/>
        <end position="260"/>
    </location>
</feature>
<keyword evidence="3 8" id="KW-0812">Transmembrane</keyword>
<comment type="similarity">
    <text evidence="8">Belongs to the two pore domain potassium channel (TC 1.A.1.8) family.</text>
</comment>